<dbReference type="Proteomes" id="UP000051677">
    <property type="component" value="Unassembled WGS sequence"/>
</dbReference>
<dbReference type="RefSeq" id="WP_055578630.1">
    <property type="nucleotide sequence ID" value="NZ_LKTM01000212.1"/>
</dbReference>
<evidence type="ECO:0000313" key="12">
    <source>
        <dbReference type="Proteomes" id="UP000051677"/>
    </source>
</evidence>
<evidence type="ECO:0000256" key="5">
    <source>
        <dbReference type="ARBA" id="ARBA00023136"/>
    </source>
</evidence>
<dbReference type="STRING" id="1778.A9W97_28595"/>
<dbReference type="InterPro" id="IPR001173">
    <property type="entry name" value="Glyco_trans_2-like"/>
</dbReference>
<name>A0A0Q2R311_MYCGO</name>
<dbReference type="SUPFAM" id="SSF53448">
    <property type="entry name" value="Nucleotide-diphospho-sugar transferases"/>
    <property type="match status" value="1"/>
</dbReference>
<keyword evidence="5" id="KW-0472">Membrane</keyword>
<dbReference type="AlphaFoldDB" id="A0A0Q2R311"/>
<protein>
    <recommendedName>
        <fullName evidence="9">4,4'-diaponeurosporenoate glycosyltransferase</fullName>
    </recommendedName>
</protein>
<evidence type="ECO:0000256" key="2">
    <source>
        <dbReference type="ARBA" id="ARBA00022475"/>
    </source>
</evidence>
<dbReference type="Pfam" id="PF00535">
    <property type="entry name" value="Glycos_transf_2"/>
    <property type="match status" value="1"/>
</dbReference>
<dbReference type="InterPro" id="IPR029044">
    <property type="entry name" value="Nucleotide-diphossugar_trans"/>
</dbReference>
<dbReference type="GO" id="GO:0016757">
    <property type="term" value="F:glycosyltransferase activity"/>
    <property type="evidence" value="ECO:0007669"/>
    <property type="project" value="UniProtKB-KW"/>
</dbReference>
<evidence type="ECO:0000256" key="1">
    <source>
        <dbReference type="ARBA" id="ARBA00004236"/>
    </source>
</evidence>
<dbReference type="GO" id="GO:0005886">
    <property type="term" value="C:plasma membrane"/>
    <property type="evidence" value="ECO:0007669"/>
    <property type="project" value="UniProtKB-SubCell"/>
</dbReference>
<dbReference type="EMBL" id="LKTM01000212">
    <property type="protein sequence ID" value="KQH78486.1"/>
    <property type="molecule type" value="Genomic_DNA"/>
</dbReference>
<accession>A0A0Q2R311</accession>
<comment type="subcellular location">
    <subcellularLocation>
        <location evidence="1">Cell membrane</location>
    </subcellularLocation>
</comment>
<evidence type="ECO:0000259" key="10">
    <source>
        <dbReference type="Pfam" id="PF00535"/>
    </source>
</evidence>
<gene>
    <name evidence="11" type="ORF">AO501_01285</name>
</gene>
<dbReference type="PANTHER" id="PTHR43646:SF2">
    <property type="entry name" value="GLYCOSYLTRANSFERASE 2-LIKE DOMAIN-CONTAINING PROTEIN"/>
    <property type="match status" value="1"/>
</dbReference>
<evidence type="ECO:0000256" key="8">
    <source>
        <dbReference type="ARBA" id="ARBA00038120"/>
    </source>
</evidence>
<evidence type="ECO:0000256" key="9">
    <source>
        <dbReference type="ARBA" id="ARBA00040345"/>
    </source>
</evidence>
<organism evidence="11 12">
    <name type="scientific">Mycobacterium gordonae</name>
    <dbReference type="NCBI Taxonomy" id="1778"/>
    <lineage>
        <taxon>Bacteria</taxon>
        <taxon>Bacillati</taxon>
        <taxon>Actinomycetota</taxon>
        <taxon>Actinomycetes</taxon>
        <taxon>Mycobacteriales</taxon>
        <taxon>Mycobacteriaceae</taxon>
        <taxon>Mycobacterium</taxon>
    </lineage>
</organism>
<dbReference type="PANTHER" id="PTHR43646">
    <property type="entry name" value="GLYCOSYLTRANSFERASE"/>
    <property type="match status" value="1"/>
</dbReference>
<feature type="domain" description="Glycosyltransferase 2-like" evidence="10">
    <location>
        <begin position="14"/>
        <end position="172"/>
    </location>
</feature>
<comment type="similarity">
    <text evidence="8">Belongs to the glycosyltransferase 2 family. CrtQ subfamily.</text>
</comment>
<evidence type="ECO:0000256" key="7">
    <source>
        <dbReference type="ARBA" id="ARBA00037904"/>
    </source>
</evidence>
<evidence type="ECO:0000256" key="3">
    <source>
        <dbReference type="ARBA" id="ARBA00022676"/>
    </source>
</evidence>
<keyword evidence="4 11" id="KW-0808">Transferase</keyword>
<comment type="function">
    <text evidence="6">Catalyzes the glycosylation of 4,4'-diaponeurosporenoate, i.e. the esterification of glucose at the C1'' position with the carboxyl group of 4,4'-diaponeurosporenic acid, to form glycosyl-4,4'-diaponeurosporenoate. This is a step in the biosynthesis of staphyloxanthin, an orange pigment present in most staphylococci strains.</text>
</comment>
<evidence type="ECO:0000256" key="4">
    <source>
        <dbReference type="ARBA" id="ARBA00022679"/>
    </source>
</evidence>
<sequence length="238" mass="25768">MSAAASRTYDQVAVVIPAHNEQENLPDCLSALVTAALCVSAPVTVVVVLDANEDRSATLAGNYGTDVHFVRVESRNVGAARAAGFDYAADLCGSEGNCWYATTDADSTVSPDWLVRQLDRGADMFLGLVRVTDWQQHRSEVVDQYEDAYESRVGEDHDHIHGANMGFSARAYWRVGGFRALPSGEDVDLVARFEHAGYRICRDTARSVITSARIQARAPRGFADHLSTLSESATGDVA</sequence>
<evidence type="ECO:0000256" key="6">
    <source>
        <dbReference type="ARBA" id="ARBA00037281"/>
    </source>
</evidence>
<comment type="caution">
    <text evidence="11">The sequence shown here is derived from an EMBL/GenBank/DDBJ whole genome shotgun (WGS) entry which is preliminary data.</text>
</comment>
<dbReference type="Gene3D" id="3.90.550.10">
    <property type="entry name" value="Spore Coat Polysaccharide Biosynthesis Protein SpsA, Chain A"/>
    <property type="match status" value="1"/>
</dbReference>
<evidence type="ECO:0000313" key="11">
    <source>
        <dbReference type="EMBL" id="KQH78486.1"/>
    </source>
</evidence>
<keyword evidence="3" id="KW-0328">Glycosyltransferase</keyword>
<reference evidence="11 12" key="1">
    <citation type="submission" date="2015-10" db="EMBL/GenBank/DDBJ databases">
        <title>Mycobacterium gordonae draft genome assembly.</title>
        <authorList>
            <person name="Ustinova V."/>
            <person name="Smirnova T."/>
            <person name="Blagodatskikh K."/>
            <person name="Varlamov D."/>
            <person name="Larionova E."/>
            <person name="Chernousova L."/>
        </authorList>
    </citation>
    <scope>NUCLEOTIDE SEQUENCE [LARGE SCALE GENOMIC DNA]</scope>
    <source>
        <strain evidence="11 12">CTRI 14-8773</strain>
    </source>
</reference>
<proteinExistence type="inferred from homology"/>
<dbReference type="OrthoDB" id="9777873at2"/>
<keyword evidence="2" id="KW-1003">Cell membrane</keyword>
<comment type="pathway">
    <text evidence="7">Carotenoid biosynthesis; staphyloxanthin biosynthesis; staphyloxanthin from farnesyl diphosphate: step 4/5.</text>
</comment>